<evidence type="ECO:0000313" key="3">
    <source>
        <dbReference type="WBParaSite" id="HPLM_0000621401-mRNA-1"/>
    </source>
</evidence>
<dbReference type="EMBL" id="UZAF01016459">
    <property type="protein sequence ID" value="VDO28299.1"/>
    <property type="molecule type" value="Genomic_DNA"/>
</dbReference>
<dbReference type="WBParaSite" id="HPLM_0000621401-mRNA-1">
    <property type="protein sequence ID" value="HPLM_0000621401-mRNA-1"/>
    <property type="gene ID" value="HPLM_0000621401"/>
</dbReference>
<name>A0A158QLC7_HAEPC</name>
<protein>
    <submittedName>
        <fullName evidence="3">Ovule protein</fullName>
    </submittedName>
</protein>
<accession>A0A158QLC7</accession>
<keyword evidence="2" id="KW-1185">Reference proteome</keyword>
<reference evidence="3" key="1">
    <citation type="submission" date="2016-04" db="UniProtKB">
        <authorList>
            <consortium name="WormBaseParasite"/>
        </authorList>
    </citation>
    <scope>IDENTIFICATION</scope>
</reference>
<reference evidence="1 2" key="2">
    <citation type="submission" date="2018-11" db="EMBL/GenBank/DDBJ databases">
        <authorList>
            <consortium name="Pathogen Informatics"/>
        </authorList>
    </citation>
    <scope>NUCLEOTIDE SEQUENCE [LARGE SCALE GENOMIC DNA]</scope>
    <source>
        <strain evidence="1 2">MHpl1</strain>
    </source>
</reference>
<sequence length="86" mass="9918">MWRNCSSIPTCFQSRAFEVSAVQVESLVIDGCEKIWQIVAPFLSHLGNFIHFPHRLEPQSRTIFLVILCWHSNIKKQQSHLAKLLG</sequence>
<dbReference type="AlphaFoldDB" id="A0A158QLC7"/>
<gene>
    <name evidence="1" type="ORF">HPLM_LOCUS6206</name>
</gene>
<evidence type="ECO:0000313" key="2">
    <source>
        <dbReference type="Proteomes" id="UP000268014"/>
    </source>
</evidence>
<dbReference type="Proteomes" id="UP000268014">
    <property type="component" value="Unassembled WGS sequence"/>
</dbReference>
<proteinExistence type="predicted"/>
<evidence type="ECO:0000313" key="1">
    <source>
        <dbReference type="EMBL" id="VDO28299.1"/>
    </source>
</evidence>
<organism evidence="3">
    <name type="scientific">Haemonchus placei</name>
    <name type="common">Barber's pole worm</name>
    <dbReference type="NCBI Taxonomy" id="6290"/>
    <lineage>
        <taxon>Eukaryota</taxon>
        <taxon>Metazoa</taxon>
        <taxon>Ecdysozoa</taxon>
        <taxon>Nematoda</taxon>
        <taxon>Chromadorea</taxon>
        <taxon>Rhabditida</taxon>
        <taxon>Rhabditina</taxon>
        <taxon>Rhabditomorpha</taxon>
        <taxon>Strongyloidea</taxon>
        <taxon>Trichostrongylidae</taxon>
        <taxon>Haemonchus</taxon>
    </lineage>
</organism>